<proteinExistence type="predicted"/>
<keyword evidence="5" id="KW-1185">Reference proteome</keyword>
<comment type="caution">
    <text evidence="4">The sequence shown here is derived from an EMBL/GenBank/DDBJ whole genome shotgun (WGS) entry which is preliminary data.</text>
</comment>
<evidence type="ECO:0000259" key="3">
    <source>
        <dbReference type="Pfam" id="PF00589"/>
    </source>
</evidence>
<dbReference type="Gene3D" id="1.10.443.10">
    <property type="entry name" value="Intergrase catalytic core"/>
    <property type="match status" value="1"/>
</dbReference>
<dbReference type="GO" id="GO:0015074">
    <property type="term" value="P:DNA integration"/>
    <property type="evidence" value="ECO:0007669"/>
    <property type="project" value="InterPro"/>
</dbReference>
<protein>
    <submittedName>
        <fullName evidence="4">XerD/XerC family integrase</fullName>
    </submittedName>
</protein>
<evidence type="ECO:0000256" key="2">
    <source>
        <dbReference type="SAM" id="Coils"/>
    </source>
</evidence>
<sequence>WTKIQLQSHNKKEAEYEKLPYASIRKLLRQAKEKAKLDKKVTITKFRHSRATDLAKKGFTSSQLCSWLGWVQGSDMPQVYIHLAGRDVDDAYKKIHGIEEKEENKEPQMTPRTCVKCGYKEIPPTKDICPNCMTLLNENKRNNLEEKAELIEQIKEIDKEVIEKLKKIDKKTLEKS</sequence>
<organism evidence="4 5">
    <name type="scientific">Methanohalarchaeum thermophilum</name>
    <dbReference type="NCBI Taxonomy" id="1903181"/>
    <lineage>
        <taxon>Archaea</taxon>
        <taxon>Methanobacteriati</taxon>
        <taxon>Methanobacteriota</taxon>
        <taxon>Methanonatronarchaeia</taxon>
        <taxon>Methanonatronarchaeales</taxon>
        <taxon>Methanonatronarchaeaceae</taxon>
        <taxon>Candidatus Methanohalarchaeum</taxon>
    </lineage>
</organism>
<dbReference type="GO" id="GO:0006310">
    <property type="term" value="P:DNA recombination"/>
    <property type="evidence" value="ECO:0007669"/>
    <property type="project" value="UniProtKB-KW"/>
</dbReference>
<evidence type="ECO:0000313" key="5">
    <source>
        <dbReference type="Proteomes" id="UP000185744"/>
    </source>
</evidence>
<dbReference type="InParanoid" id="A0A1Q6DRW5"/>
<dbReference type="Proteomes" id="UP000185744">
    <property type="component" value="Unassembled WGS sequence"/>
</dbReference>
<dbReference type="AlphaFoldDB" id="A0A1Q6DRW5"/>
<keyword evidence="2" id="KW-0175">Coiled coil</keyword>
<dbReference type="Pfam" id="PF00589">
    <property type="entry name" value="Phage_integrase"/>
    <property type="match status" value="1"/>
</dbReference>
<reference evidence="4" key="1">
    <citation type="submission" date="2016-12" db="EMBL/GenBank/DDBJ databases">
        <title>Discovery of methanogenic haloarchaea.</title>
        <authorList>
            <person name="Sorokin D.Y."/>
            <person name="Makarova K.S."/>
            <person name="Abbas B."/>
            <person name="Ferrer M."/>
            <person name="Golyshin P.N."/>
        </authorList>
    </citation>
    <scope>NUCLEOTIDE SEQUENCE [LARGE SCALE GENOMIC DNA]</scope>
    <source>
        <strain evidence="4">HMET1</strain>
    </source>
</reference>
<dbReference type="InterPro" id="IPR011010">
    <property type="entry name" value="DNA_brk_join_enz"/>
</dbReference>
<evidence type="ECO:0000256" key="1">
    <source>
        <dbReference type="ARBA" id="ARBA00023172"/>
    </source>
</evidence>
<name>A0A1Q6DRW5_METT1</name>
<dbReference type="InterPro" id="IPR002104">
    <property type="entry name" value="Integrase_catalytic"/>
</dbReference>
<evidence type="ECO:0000313" key="4">
    <source>
        <dbReference type="EMBL" id="OKY77072.1"/>
    </source>
</evidence>
<gene>
    <name evidence="4" type="ORF">BTN85_2195</name>
</gene>
<dbReference type="InterPro" id="IPR013762">
    <property type="entry name" value="Integrase-like_cat_sf"/>
</dbReference>
<dbReference type="EMBL" id="MSDW01000004">
    <property type="protein sequence ID" value="OKY77072.1"/>
    <property type="molecule type" value="Genomic_DNA"/>
</dbReference>
<feature type="domain" description="Tyr recombinase" evidence="3">
    <location>
        <begin position="19"/>
        <end position="84"/>
    </location>
</feature>
<feature type="non-terminal residue" evidence="4">
    <location>
        <position position="1"/>
    </location>
</feature>
<feature type="coiled-coil region" evidence="2">
    <location>
        <begin position="133"/>
        <end position="167"/>
    </location>
</feature>
<dbReference type="SUPFAM" id="SSF56349">
    <property type="entry name" value="DNA breaking-rejoining enzymes"/>
    <property type="match status" value="1"/>
</dbReference>
<accession>A0A1Q6DRW5</accession>
<keyword evidence="1" id="KW-0233">DNA recombination</keyword>
<dbReference type="GO" id="GO:0003677">
    <property type="term" value="F:DNA binding"/>
    <property type="evidence" value="ECO:0007669"/>
    <property type="project" value="InterPro"/>
</dbReference>